<comment type="caution">
    <text evidence="8">The sequence shown here is derived from an EMBL/GenBank/DDBJ whole genome shotgun (WGS) entry which is preliminary data.</text>
</comment>
<dbReference type="Proteomes" id="UP000823882">
    <property type="component" value="Unassembled WGS sequence"/>
</dbReference>
<feature type="transmembrane region" description="Helical" evidence="7">
    <location>
        <begin position="81"/>
        <end position="98"/>
    </location>
</feature>
<proteinExistence type="inferred from homology"/>
<feature type="transmembrane region" description="Helical" evidence="7">
    <location>
        <begin position="110"/>
        <end position="131"/>
    </location>
</feature>
<comment type="subcellular location">
    <subcellularLocation>
        <location evidence="6">Cell membrane</location>
        <topology evidence="6">Multi-pass membrane protein</topology>
    </subcellularLocation>
    <subcellularLocation>
        <location evidence="1">Membrane</location>
        <topology evidence="1">Multi-pass membrane protein</topology>
    </subcellularLocation>
</comment>
<dbReference type="SUPFAM" id="SSF81345">
    <property type="entry name" value="ABC transporter involved in vitamin B12 uptake, BtuC"/>
    <property type="match status" value="1"/>
</dbReference>
<dbReference type="Pfam" id="PF00950">
    <property type="entry name" value="ABC-3"/>
    <property type="match status" value="1"/>
</dbReference>
<feature type="transmembrane region" description="Helical" evidence="7">
    <location>
        <begin position="151"/>
        <end position="174"/>
    </location>
</feature>
<keyword evidence="4 7" id="KW-1133">Transmembrane helix</keyword>
<keyword evidence="6" id="KW-0813">Transport</keyword>
<evidence type="ECO:0000256" key="6">
    <source>
        <dbReference type="RuleBase" id="RU003943"/>
    </source>
</evidence>
<evidence type="ECO:0000256" key="4">
    <source>
        <dbReference type="ARBA" id="ARBA00022989"/>
    </source>
</evidence>
<dbReference type="AlphaFoldDB" id="A0A9D2T109"/>
<dbReference type="PANTHER" id="PTHR30477:SF18">
    <property type="entry name" value="METAL TRANSPORT SYSTEM MEMBRANE PROTEIN CT_417-RELATED"/>
    <property type="match status" value="1"/>
</dbReference>
<sequence length="286" mass="30440">MELWNQLIGALPFEWASHGFMRSALLAVLVISPLFGLLSTMVVESRMSFFSDALGHSAFTGMAVGTLAGTAVPLLSDTDPLWFAVAFAVVFALLFTFVRRRTSLASDTVIGVFSSTAVALGIFLATFGGGSFTKFNALLIGDILSVEPARIGLLAVILVLVVLLWVCSFNQLMLSSVHPALADSRGVKVFWQEALFSAAVAVVVTVAMTWVGLLVINSLLVLPGAAARNVARNMRQYHLIALLSALAAGIAGLMTSYFIGPSAGASITLYLAILFAVTFCFRKKRL</sequence>
<dbReference type="InterPro" id="IPR037294">
    <property type="entry name" value="ABC_BtuC-like"/>
</dbReference>
<feature type="transmembrane region" description="Helical" evidence="7">
    <location>
        <begin position="265"/>
        <end position="281"/>
    </location>
</feature>
<feature type="transmembrane region" description="Helical" evidence="7">
    <location>
        <begin position="54"/>
        <end position="75"/>
    </location>
</feature>
<protein>
    <submittedName>
        <fullName evidence="8">Metal ABC transporter permease</fullName>
    </submittedName>
</protein>
<evidence type="ECO:0000313" key="8">
    <source>
        <dbReference type="EMBL" id="HJC41431.1"/>
    </source>
</evidence>
<dbReference type="PANTHER" id="PTHR30477">
    <property type="entry name" value="ABC-TRANSPORTER METAL-BINDING PROTEIN"/>
    <property type="match status" value="1"/>
</dbReference>
<keyword evidence="3 6" id="KW-0812">Transmembrane</keyword>
<feature type="transmembrane region" description="Helical" evidence="7">
    <location>
        <begin position="239"/>
        <end position="259"/>
    </location>
</feature>
<organism evidence="8 9">
    <name type="scientific">Candidatus Intestinimonas pullistercoris</name>
    <dbReference type="NCBI Taxonomy" id="2838623"/>
    <lineage>
        <taxon>Bacteria</taxon>
        <taxon>Bacillati</taxon>
        <taxon>Bacillota</taxon>
        <taxon>Clostridia</taxon>
        <taxon>Eubacteriales</taxon>
        <taxon>Intestinimonas</taxon>
    </lineage>
</organism>
<keyword evidence="5 7" id="KW-0472">Membrane</keyword>
<name>A0A9D2T109_9FIRM</name>
<reference evidence="8" key="2">
    <citation type="submission" date="2021-04" db="EMBL/GenBank/DDBJ databases">
        <authorList>
            <person name="Gilroy R."/>
        </authorList>
    </citation>
    <scope>NUCLEOTIDE SEQUENCE</scope>
    <source>
        <strain evidence="8">CHK186-1790</strain>
    </source>
</reference>
<dbReference type="GO" id="GO:0055085">
    <property type="term" value="P:transmembrane transport"/>
    <property type="evidence" value="ECO:0007669"/>
    <property type="project" value="InterPro"/>
</dbReference>
<dbReference type="Gene3D" id="1.10.3470.10">
    <property type="entry name" value="ABC transporter involved in vitamin B12 uptake, BtuC"/>
    <property type="match status" value="1"/>
</dbReference>
<gene>
    <name evidence="8" type="ORF">H9701_07755</name>
</gene>
<reference evidence="8" key="1">
    <citation type="journal article" date="2021" name="PeerJ">
        <title>Extensive microbial diversity within the chicken gut microbiome revealed by metagenomics and culture.</title>
        <authorList>
            <person name="Gilroy R."/>
            <person name="Ravi A."/>
            <person name="Getino M."/>
            <person name="Pursley I."/>
            <person name="Horton D.L."/>
            <person name="Alikhan N.F."/>
            <person name="Baker D."/>
            <person name="Gharbi K."/>
            <person name="Hall N."/>
            <person name="Watson M."/>
            <person name="Adriaenssens E.M."/>
            <person name="Foster-Nyarko E."/>
            <person name="Jarju S."/>
            <person name="Secka A."/>
            <person name="Antonio M."/>
            <person name="Oren A."/>
            <person name="Chaudhuri R.R."/>
            <person name="La Ragione R."/>
            <person name="Hildebrand F."/>
            <person name="Pallen M.J."/>
        </authorList>
    </citation>
    <scope>NUCLEOTIDE SEQUENCE</scope>
    <source>
        <strain evidence="8">CHK186-1790</strain>
    </source>
</reference>
<dbReference type="InterPro" id="IPR001626">
    <property type="entry name" value="ABC_TroCD"/>
</dbReference>
<comment type="similarity">
    <text evidence="2 6">Belongs to the ABC-3 integral membrane protein family.</text>
</comment>
<accession>A0A9D2T109</accession>
<evidence type="ECO:0000256" key="5">
    <source>
        <dbReference type="ARBA" id="ARBA00023136"/>
    </source>
</evidence>
<evidence type="ECO:0000256" key="1">
    <source>
        <dbReference type="ARBA" id="ARBA00004141"/>
    </source>
</evidence>
<dbReference type="EMBL" id="DWWJ01000136">
    <property type="protein sequence ID" value="HJC41431.1"/>
    <property type="molecule type" value="Genomic_DNA"/>
</dbReference>
<dbReference type="GO" id="GO:0010043">
    <property type="term" value="P:response to zinc ion"/>
    <property type="evidence" value="ECO:0007669"/>
    <property type="project" value="TreeGrafter"/>
</dbReference>
<evidence type="ECO:0000256" key="7">
    <source>
        <dbReference type="SAM" id="Phobius"/>
    </source>
</evidence>
<dbReference type="GO" id="GO:0043190">
    <property type="term" value="C:ATP-binding cassette (ABC) transporter complex"/>
    <property type="evidence" value="ECO:0007669"/>
    <property type="project" value="InterPro"/>
</dbReference>
<evidence type="ECO:0000313" key="9">
    <source>
        <dbReference type="Proteomes" id="UP000823882"/>
    </source>
</evidence>
<feature type="transmembrane region" description="Helical" evidence="7">
    <location>
        <begin position="20"/>
        <end position="42"/>
    </location>
</feature>
<evidence type="ECO:0000256" key="2">
    <source>
        <dbReference type="ARBA" id="ARBA00008034"/>
    </source>
</evidence>
<evidence type="ECO:0000256" key="3">
    <source>
        <dbReference type="ARBA" id="ARBA00022692"/>
    </source>
</evidence>